<evidence type="ECO:0000313" key="3">
    <source>
        <dbReference type="Proteomes" id="UP000230557"/>
    </source>
</evidence>
<evidence type="ECO:0000313" key="2">
    <source>
        <dbReference type="EMBL" id="PIR97520.1"/>
    </source>
</evidence>
<dbReference type="Proteomes" id="UP000230557">
    <property type="component" value="Unassembled WGS sequence"/>
</dbReference>
<reference evidence="3" key="1">
    <citation type="submission" date="2017-09" db="EMBL/GenBank/DDBJ databases">
        <title>Depth-based differentiation of microbial function through sediment-hosted aquifers and enrichment of novel symbionts in the deep terrestrial subsurface.</title>
        <authorList>
            <person name="Probst A.J."/>
            <person name="Ladd B."/>
            <person name="Jarett J.K."/>
            <person name="Geller-Mcgrath D.E."/>
            <person name="Sieber C.M.K."/>
            <person name="Emerson J.B."/>
            <person name="Anantharaman K."/>
            <person name="Thomas B.C."/>
            <person name="Malmstrom R."/>
            <person name="Stieglmeier M."/>
            <person name="Klingl A."/>
            <person name="Woyke T."/>
            <person name="Ryan C.M."/>
            <person name="Banfield J.F."/>
        </authorList>
    </citation>
    <scope>NUCLEOTIDE SEQUENCE [LARGE SCALE GENOMIC DNA]</scope>
</reference>
<comment type="caution">
    <text evidence="2">The sequence shown here is derived from an EMBL/GenBank/DDBJ whole genome shotgun (WGS) entry which is preliminary data.</text>
</comment>
<accession>A0A2H0VGV0</accession>
<feature type="domain" description="Transcriptional repressor PaaX-like central Cas2-like" evidence="1">
    <location>
        <begin position="2"/>
        <end position="47"/>
    </location>
</feature>
<organism evidence="2 3">
    <name type="scientific">Candidatus Doudnabacteria bacterium CG10_big_fil_rev_8_21_14_0_10_41_10</name>
    <dbReference type="NCBI Taxonomy" id="1974551"/>
    <lineage>
        <taxon>Bacteria</taxon>
        <taxon>Candidatus Doudnaibacteriota</taxon>
    </lineage>
</organism>
<gene>
    <name evidence="2" type="ORF">COT91_01025</name>
</gene>
<proteinExistence type="predicted"/>
<dbReference type="InterPro" id="IPR048846">
    <property type="entry name" value="PaaX-like_central"/>
</dbReference>
<name>A0A2H0VGV0_9BACT</name>
<sequence length="59" mass="7127">MLKREGFVKFQNSVFISPNKLNRDAIEYLKETKLIGFIRILRIDEIDDDRELRKVFNIK</sequence>
<dbReference type="Pfam" id="PF20803">
    <property type="entry name" value="PaaX_M"/>
    <property type="match status" value="1"/>
</dbReference>
<dbReference type="EMBL" id="PFAJ01000013">
    <property type="protein sequence ID" value="PIR97520.1"/>
    <property type="molecule type" value="Genomic_DNA"/>
</dbReference>
<evidence type="ECO:0000259" key="1">
    <source>
        <dbReference type="Pfam" id="PF20803"/>
    </source>
</evidence>
<dbReference type="AlphaFoldDB" id="A0A2H0VGV0"/>
<protein>
    <recommendedName>
        <fullName evidence="1">Transcriptional repressor PaaX-like central Cas2-like domain-containing protein</fullName>
    </recommendedName>
</protein>